<dbReference type="EMBL" id="CP017962">
    <property type="protein sequence ID" value="APC49366.1"/>
    <property type="molecule type" value="Genomic_DNA"/>
</dbReference>
<accession>A0AAC9J103</accession>
<evidence type="ECO:0000313" key="2">
    <source>
        <dbReference type="Proteomes" id="UP000182945"/>
    </source>
</evidence>
<dbReference type="KEGG" id="vhl:BME96_14710"/>
<dbReference type="InterPro" id="IPR014942">
    <property type="entry name" value="AbiEii"/>
</dbReference>
<name>A0AAC9J103_VIRHA</name>
<dbReference type="AlphaFoldDB" id="A0AAC9J103"/>
<dbReference type="RefSeq" id="WP_071649433.1">
    <property type="nucleotide sequence ID" value="NZ_CP017962.1"/>
</dbReference>
<protein>
    <recommendedName>
        <fullName evidence="3">Nucleotidyl transferase AbiEii/AbiGii toxin family protein</fullName>
    </recommendedName>
</protein>
<evidence type="ECO:0008006" key="3">
    <source>
        <dbReference type="Google" id="ProtNLM"/>
    </source>
</evidence>
<evidence type="ECO:0000313" key="1">
    <source>
        <dbReference type="EMBL" id="APC49366.1"/>
    </source>
</evidence>
<dbReference type="GeneID" id="71515660"/>
<dbReference type="Pfam" id="PF08843">
    <property type="entry name" value="AbiEii"/>
    <property type="match status" value="1"/>
</dbReference>
<gene>
    <name evidence="1" type="ORF">BME96_14710</name>
</gene>
<sequence length="297" mass="34842">MGEINSIQTEDKLRLVAEINGRTFDSVMCLYLQEKFMDRLAASPFGDRLILKEDPMFFYNTKLPTKQSTKLKLLSSFTNHGIGFIADVFKKICTPLNKVDEVYFDIDKIEVTEKWDVEGRQINILLPAYLVKNKYHLEVTLLTGDILTPNRKDLLYQGILTNKPIRVTTYPAETLIADMLEKCVSNRLKMNYFYKIFHLALEYDYDGRVLQEAICETFQRRGTDLVKDLPLFTEDFSMKDEKENEWEAFIKTNGYEETVNFTSIMATIRIFLHPIYDSIIREEEFFGNWNHKLQVWG</sequence>
<proteinExistence type="predicted"/>
<organism evidence="1 2">
    <name type="scientific">Virgibacillus halodenitrificans</name>
    <name type="common">Bacillus halodenitrificans</name>
    <dbReference type="NCBI Taxonomy" id="1482"/>
    <lineage>
        <taxon>Bacteria</taxon>
        <taxon>Bacillati</taxon>
        <taxon>Bacillota</taxon>
        <taxon>Bacilli</taxon>
        <taxon>Bacillales</taxon>
        <taxon>Bacillaceae</taxon>
        <taxon>Virgibacillus</taxon>
    </lineage>
</organism>
<reference evidence="1 2" key="1">
    <citation type="submission" date="2016-11" db="EMBL/GenBank/DDBJ databases">
        <title>Complete genome sequencing of Virgibacillus halodenitrificans PDB-F2.</title>
        <authorList>
            <person name="Sun Z."/>
            <person name="Zhou Y."/>
            <person name="Li H."/>
        </authorList>
    </citation>
    <scope>NUCLEOTIDE SEQUENCE [LARGE SCALE GENOMIC DNA]</scope>
    <source>
        <strain evidence="1 2">PDB-F2</strain>
    </source>
</reference>
<dbReference type="Proteomes" id="UP000182945">
    <property type="component" value="Chromosome"/>
</dbReference>